<feature type="signal peptide" evidence="1">
    <location>
        <begin position="1"/>
        <end position="25"/>
    </location>
</feature>
<comment type="caution">
    <text evidence="2">The sequence shown here is derived from an EMBL/GenBank/DDBJ whole genome shotgun (WGS) entry which is preliminary data.</text>
</comment>
<feature type="chain" id="PRO_5026088166" evidence="1">
    <location>
        <begin position="26"/>
        <end position="190"/>
    </location>
</feature>
<evidence type="ECO:0000313" key="3">
    <source>
        <dbReference type="Proteomes" id="UP000433652"/>
    </source>
</evidence>
<evidence type="ECO:0000313" key="2">
    <source>
        <dbReference type="EMBL" id="MXO60505.1"/>
    </source>
</evidence>
<sequence length="190" mass="18490">MSKILRYAAAGVAMASLGVASAANAATTDSADVTATILTALSVDVDPAADTLNFGTIADGGITANQTITVSTAGVRGACPTGLICGGTTAAPKFNVTGLGGLAVNVSFVNTSETLSYDTVANGGAAPAGFNSTMTVNNFQTDALNGAVTNQLLLSAGGTGSFNVGGSLIVQPNMAPGVYSGTLTVSVAYN</sequence>
<keyword evidence="1" id="KW-0732">Signal</keyword>
<gene>
    <name evidence="2" type="ORF">GRI89_13245</name>
</gene>
<dbReference type="InterPro" id="IPR025514">
    <property type="entry name" value="DUF4402"/>
</dbReference>
<reference evidence="2 3" key="1">
    <citation type="submission" date="2019-12" db="EMBL/GenBank/DDBJ databases">
        <title>Genomic-based taxomic classification of the family Erythrobacteraceae.</title>
        <authorList>
            <person name="Xu L."/>
        </authorList>
    </citation>
    <scope>NUCLEOTIDE SEQUENCE [LARGE SCALE GENOMIC DNA]</scope>
    <source>
        <strain evidence="2 3">MCCC 1K01500</strain>
    </source>
</reference>
<dbReference type="OrthoDB" id="7576381at2"/>
<keyword evidence="3" id="KW-1185">Reference proteome</keyword>
<dbReference type="Pfam" id="PF14352">
    <property type="entry name" value="DUF4402"/>
    <property type="match status" value="1"/>
</dbReference>
<name>A0A6I4SWT5_9SPHN</name>
<organism evidence="2 3">
    <name type="scientific">Croceibacterium salegens</name>
    <dbReference type="NCBI Taxonomy" id="1737568"/>
    <lineage>
        <taxon>Bacteria</taxon>
        <taxon>Pseudomonadati</taxon>
        <taxon>Pseudomonadota</taxon>
        <taxon>Alphaproteobacteria</taxon>
        <taxon>Sphingomonadales</taxon>
        <taxon>Erythrobacteraceae</taxon>
        <taxon>Croceibacterium</taxon>
    </lineage>
</organism>
<dbReference type="RefSeq" id="WP_159796466.1">
    <property type="nucleotide sequence ID" value="NZ_WTYM01000052.1"/>
</dbReference>
<protein>
    <submittedName>
        <fullName evidence="2">DUF4402 domain-containing protein</fullName>
    </submittedName>
</protein>
<dbReference type="Proteomes" id="UP000433652">
    <property type="component" value="Unassembled WGS sequence"/>
</dbReference>
<evidence type="ECO:0000256" key="1">
    <source>
        <dbReference type="SAM" id="SignalP"/>
    </source>
</evidence>
<dbReference type="AlphaFoldDB" id="A0A6I4SWT5"/>
<dbReference type="EMBL" id="WTYM01000052">
    <property type="protein sequence ID" value="MXO60505.1"/>
    <property type="molecule type" value="Genomic_DNA"/>
</dbReference>
<proteinExistence type="predicted"/>
<accession>A0A6I4SWT5</accession>